<dbReference type="GO" id="GO:0003677">
    <property type="term" value="F:DNA binding"/>
    <property type="evidence" value="ECO:0007669"/>
    <property type="project" value="InterPro"/>
</dbReference>
<name>A0A1H3KVN2_9RHOB</name>
<evidence type="ECO:0000256" key="2">
    <source>
        <dbReference type="SAM" id="MobiDB-lite"/>
    </source>
</evidence>
<feature type="domain" description="Tyr recombinase" evidence="3">
    <location>
        <begin position="138"/>
        <end position="317"/>
    </location>
</feature>
<evidence type="ECO:0000313" key="4">
    <source>
        <dbReference type="EMBL" id="SDY56243.1"/>
    </source>
</evidence>
<evidence type="ECO:0000313" key="5">
    <source>
        <dbReference type="Proteomes" id="UP000198914"/>
    </source>
</evidence>
<reference evidence="5" key="1">
    <citation type="submission" date="2016-10" db="EMBL/GenBank/DDBJ databases">
        <authorList>
            <person name="Varghese N."/>
            <person name="Submissions S."/>
        </authorList>
    </citation>
    <scope>NUCLEOTIDE SEQUENCE [LARGE SCALE GENOMIC DNA]</scope>
    <source>
        <strain evidence="5">DSM 100420</strain>
    </source>
</reference>
<dbReference type="Proteomes" id="UP000198914">
    <property type="component" value="Unassembled WGS sequence"/>
</dbReference>
<evidence type="ECO:0000256" key="1">
    <source>
        <dbReference type="ARBA" id="ARBA00023172"/>
    </source>
</evidence>
<evidence type="ECO:0000259" key="3">
    <source>
        <dbReference type="PROSITE" id="PS51898"/>
    </source>
</evidence>
<dbReference type="InterPro" id="IPR002104">
    <property type="entry name" value="Integrase_catalytic"/>
</dbReference>
<accession>A0A1H3KVN2</accession>
<protein>
    <submittedName>
        <fullName evidence="4">Site-specific recombinase XerD</fullName>
    </submittedName>
</protein>
<dbReference type="STRING" id="1244108.SAMN05444004_1021"/>
<keyword evidence="1" id="KW-0233">DNA recombination</keyword>
<feature type="region of interest" description="Disordered" evidence="2">
    <location>
        <begin position="304"/>
        <end position="336"/>
    </location>
</feature>
<dbReference type="GO" id="GO:0015074">
    <property type="term" value="P:DNA integration"/>
    <property type="evidence" value="ECO:0007669"/>
    <property type="project" value="InterPro"/>
</dbReference>
<dbReference type="GO" id="GO:0006310">
    <property type="term" value="P:DNA recombination"/>
    <property type="evidence" value="ECO:0007669"/>
    <property type="project" value="UniProtKB-KW"/>
</dbReference>
<feature type="non-terminal residue" evidence="4">
    <location>
        <position position="1"/>
    </location>
</feature>
<dbReference type="Pfam" id="PF00589">
    <property type="entry name" value="Phage_integrase"/>
    <property type="match status" value="1"/>
</dbReference>
<dbReference type="Gene3D" id="1.10.443.10">
    <property type="entry name" value="Intergrase catalytic core"/>
    <property type="match status" value="1"/>
</dbReference>
<gene>
    <name evidence="4" type="ORF">SAMN05444004_1021</name>
</gene>
<dbReference type="EMBL" id="FNPX01000002">
    <property type="protein sequence ID" value="SDY56243.1"/>
    <property type="molecule type" value="Genomic_DNA"/>
</dbReference>
<dbReference type="InterPro" id="IPR011010">
    <property type="entry name" value="DNA_brk_join_enz"/>
</dbReference>
<dbReference type="InterPro" id="IPR013762">
    <property type="entry name" value="Integrase-like_cat_sf"/>
</dbReference>
<organism evidence="4 5">
    <name type="scientific">Jannaschia faecimaris</name>
    <dbReference type="NCBI Taxonomy" id="1244108"/>
    <lineage>
        <taxon>Bacteria</taxon>
        <taxon>Pseudomonadati</taxon>
        <taxon>Pseudomonadota</taxon>
        <taxon>Alphaproteobacteria</taxon>
        <taxon>Rhodobacterales</taxon>
        <taxon>Roseobacteraceae</taxon>
        <taxon>Jannaschia</taxon>
    </lineage>
</organism>
<dbReference type="OrthoDB" id="7510934at2"/>
<keyword evidence="5" id="KW-1185">Reference proteome</keyword>
<dbReference type="AlphaFoldDB" id="A0A1H3KVN2"/>
<dbReference type="SUPFAM" id="SSF56349">
    <property type="entry name" value="DNA breaking-rejoining enzymes"/>
    <property type="match status" value="1"/>
</dbReference>
<sequence>DVMSEAKGRGYDTKVMRKIIALRKREADDIAVGNAPRDLPPREGSVAALARIAKASDAFAAFSDGYRRALARNLDAIAQASTNAMHTGLKQHHVETDCDRAASPIDRLKAWRFLCAVNKRRMANDPTIGVRIDRPKTDGHPPWTAADVAAFRARWPISTAPRRAMELLFWTGVRIGDACVIGPGHIRDGVLSFRQGKTGDDAHVPWTGPLADHAAHLQADRDLMHQALTHVPRQMTFLATTQGRPKSSKSLGQMIRTAAREAGVEKSAHGLRKARAVALAEGGATTHQIAAWTGHQSLKEVERYTRAASRRRANMGPEQERNTSTQAAPSRTHARK</sequence>
<dbReference type="InterPro" id="IPR046367">
    <property type="entry name" value="GapR-like_DNA-bd"/>
</dbReference>
<dbReference type="Pfam" id="PF10073">
    <property type="entry name" value="GapR_DNA-bd"/>
    <property type="match status" value="1"/>
</dbReference>
<proteinExistence type="predicted"/>
<dbReference type="PROSITE" id="PS51898">
    <property type="entry name" value="TYR_RECOMBINASE"/>
    <property type="match status" value="1"/>
</dbReference>